<keyword evidence="4 6" id="KW-1133">Transmembrane helix</keyword>
<keyword evidence="6" id="KW-0997">Cell inner membrane</keyword>
<comment type="subcellular location">
    <subcellularLocation>
        <location evidence="6">Cell inner membrane</location>
    </subcellularLocation>
    <subcellularLocation>
        <location evidence="1">Cell membrane</location>
        <topology evidence="1">Single-pass membrane protein</topology>
    </subcellularLocation>
</comment>
<keyword evidence="2 6" id="KW-1003">Cell membrane</keyword>
<keyword evidence="6" id="KW-0135">Cellulose biosynthesis</keyword>
<sequence length="834" mass="91231">MSLMKSRSSLHIGNGFAKNSPGAGFPSVPAEGAKAGFPWFTPIQALWTGNPDLHPQPIDRLGALLPRTAASLRRPIKTALLLPCLWMLGGLAPAWGVPAPQPSAPPAKAVKEEPAAGTAQAAPQVEVRKTEYDFKNLGFAESIQLQGMNASSSLSIGMRRDEMVTRARLLLRYTSSPALLPDVSHIKVTLNGELAATIPLSKSEDGQEQHREIVLDPLYFSDFNQLSFQLIGHYSKECEDPRHSSIWATISNQSRLELSMRPLGVYNDLAQLPAPFFDPRDNRPMTVPFVFAARPSTAVLRTAGVVASWFGTMADYRTLRFPVTRNALPERHALVFATNNDQIPGLDLPQVEAPTLTMASHPNNPSIKLLLVLGRDETDLKTAADALVLSHALFSGESTTVRQVEYPPRRRPYDAPNWLPTDRPVKFGELVDDAAKLQVEGYAPAPIQINLRMPPDLWDGQSQGARLDLKYRYTPPAQLDGSTLDVSLNNRFVHAFRLKPDGAEIENGRFAIPLWEQSGGTRKQASLSPKFQMGGKNRLQFRFIFDDKQSGGDHCSGRPLSNVHGALDADSTIDLTNMPHYTAMPNLGLFVNNGFPFTKYADLAETTIALPERPTSVDMETFLALMGHMGKFTGIPALAFNLLTTDKIADAGDSDILVINASSSQDLLTRWEDHFPAVVGPNRRNIPVGAMSSMRALLDPDADRQAENGSAILDGEGPMAALVSFQSPLESGRTVVALMGTESDMAETIIQAMEDEGQASRINKNVVFIRQGLVEDFRVGDVYYLGNLPGKNWLRYHGAQHPLLLALAGIAGSLLLAFLAYWAQRRVSRSKSPE</sequence>
<evidence type="ECO:0000256" key="6">
    <source>
        <dbReference type="RuleBase" id="RU365021"/>
    </source>
</evidence>
<protein>
    <recommendedName>
        <fullName evidence="6">Cyclic di-GMP-binding protein</fullName>
    </recommendedName>
    <alternativeName>
        <fullName evidence="6">Cellulose synthase regulatory subunit</fullName>
    </alternativeName>
</protein>
<evidence type="ECO:0000256" key="3">
    <source>
        <dbReference type="ARBA" id="ARBA00022692"/>
    </source>
</evidence>
<accession>A0A8D4VN30</accession>
<dbReference type="PANTHER" id="PTHR39083:SF1">
    <property type="entry name" value="CYCLIC DI-GMP-BINDING PROTEIN"/>
    <property type="match status" value="1"/>
</dbReference>
<evidence type="ECO:0000256" key="1">
    <source>
        <dbReference type="ARBA" id="ARBA00004162"/>
    </source>
</evidence>
<reference evidence="7" key="1">
    <citation type="submission" date="2019-06" db="EMBL/GenBank/DDBJ databases">
        <title>Complete genome sequence of Methylogaea oryzae strain JCM16910.</title>
        <authorList>
            <person name="Asakawa S."/>
        </authorList>
    </citation>
    <scope>NUCLEOTIDE SEQUENCE</scope>
    <source>
        <strain evidence="7">E10</strain>
    </source>
</reference>
<organism evidence="7 8">
    <name type="scientific">Methylogaea oryzae</name>
    <dbReference type="NCBI Taxonomy" id="1295382"/>
    <lineage>
        <taxon>Bacteria</taxon>
        <taxon>Pseudomonadati</taxon>
        <taxon>Pseudomonadota</taxon>
        <taxon>Gammaproteobacteria</taxon>
        <taxon>Methylococcales</taxon>
        <taxon>Methylococcaceae</taxon>
        <taxon>Methylogaea</taxon>
    </lineage>
</organism>
<comment type="function">
    <text evidence="6">Binds the cellulose synthase activator, bis-(3'-5') cyclic diguanylic acid (c-di-GMP).</text>
</comment>
<dbReference type="GO" id="GO:0006011">
    <property type="term" value="P:UDP-alpha-D-glucose metabolic process"/>
    <property type="evidence" value="ECO:0007669"/>
    <property type="project" value="InterPro"/>
</dbReference>
<dbReference type="Proteomes" id="UP000824988">
    <property type="component" value="Chromosome"/>
</dbReference>
<gene>
    <name evidence="7" type="primary">bcsB</name>
    <name evidence="7" type="ORF">MoryE10_07330</name>
</gene>
<dbReference type="InterPro" id="IPR018513">
    <property type="entry name" value="Cell_synthase_bac"/>
</dbReference>
<feature type="transmembrane region" description="Helical" evidence="6">
    <location>
        <begin position="803"/>
        <end position="823"/>
    </location>
</feature>
<dbReference type="NCBIfam" id="NF008323">
    <property type="entry name" value="PRK11114.1-1"/>
    <property type="match status" value="1"/>
</dbReference>
<comment type="similarity">
    <text evidence="6">Belongs to the AcsB/BcsB family.</text>
</comment>
<keyword evidence="8" id="KW-1185">Reference proteome</keyword>
<dbReference type="PANTHER" id="PTHR39083">
    <property type="entry name" value="CYCLIC DI-GMP-BINDING PROTEIN"/>
    <property type="match status" value="1"/>
</dbReference>
<dbReference type="UniPathway" id="UPA00694"/>
<dbReference type="EMBL" id="AP019782">
    <property type="protein sequence ID" value="BBL70127.1"/>
    <property type="molecule type" value="Genomic_DNA"/>
</dbReference>
<keyword evidence="6" id="KW-0973">c-di-GMP</keyword>
<evidence type="ECO:0000256" key="4">
    <source>
        <dbReference type="ARBA" id="ARBA00022989"/>
    </source>
</evidence>
<keyword evidence="3 6" id="KW-0812">Transmembrane</keyword>
<evidence type="ECO:0000256" key="2">
    <source>
        <dbReference type="ARBA" id="ARBA00022475"/>
    </source>
</evidence>
<dbReference type="GO" id="GO:0030244">
    <property type="term" value="P:cellulose biosynthetic process"/>
    <property type="evidence" value="ECO:0007669"/>
    <property type="project" value="UniProtKB-KW"/>
</dbReference>
<comment type="pathway">
    <text evidence="6">Glycan metabolism; bacterial cellulose biosynthesis.</text>
</comment>
<keyword evidence="5 6" id="KW-0472">Membrane</keyword>
<evidence type="ECO:0000313" key="7">
    <source>
        <dbReference type="EMBL" id="BBL70127.1"/>
    </source>
</evidence>
<dbReference type="GO" id="GO:0005886">
    <property type="term" value="C:plasma membrane"/>
    <property type="evidence" value="ECO:0007669"/>
    <property type="project" value="UniProtKB-SubCell"/>
</dbReference>
<evidence type="ECO:0000256" key="5">
    <source>
        <dbReference type="ARBA" id="ARBA00023136"/>
    </source>
</evidence>
<dbReference type="AlphaFoldDB" id="A0A8D4VN30"/>
<comment type="subunit">
    <text evidence="6">Tightly associated with the cellulose synthase catalytic subunit.</text>
</comment>
<proteinExistence type="inferred from homology"/>
<dbReference type="KEGG" id="moz:MoryE10_07330"/>
<dbReference type="Pfam" id="PF03170">
    <property type="entry name" value="BcsB"/>
    <property type="match status" value="1"/>
</dbReference>
<evidence type="ECO:0000313" key="8">
    <source>
        <dbReference type="Proteomes" id="UP000824988"/>
    </source>
</evidence>
<name>A0A8D4VN30_9GAMM</name>